<comment type="caution">
    <text evidence="4">The sequence shown here is derived from an EMBL/GenBank/DDBJ whole genome shotgun (WGS) entry which is preliminary data.</text>
</comment>
<dbReference type="SUPFAM" id="SSF51735">
    <property type="entry name" value="NAD(P)-binding Rossmann-fold domains"/>
    <property type="match status" value="1"/>
</dbReference>
<dbReference type="AlphaFoldDB" id="A0A8T9CHX5"/>
<dbReference type="OrthoDB" id="2898618at2759"/>
<keyword evidence="3" id="KW-0560">Oxidoreductase</keyword>
<dbReference type="Pfam" id="PF13561">
    <property type="entry name" value="adh_short_C2"/>
    <property type="match status" value="1"/>
</dbReference>
<dbReference type="CDD" id="cd05233">
    <property type="entry name" value="SDR_c"/>
    <property type="match status" value="1"/>
</dbReference>
<dbReference type="PANTHER" id="PTHR43618">
    <property type="entry name" value="7-ALPHA-HYDROXYSTEROID DEHYDROGENASE"/>
    <property type="match status" value="1"/>
</dbReference>
<dbReference type="PRINTS" id="PR00081">
    <property type="entry name" value="GDHRDH"/>
</dbReference>
<gene>
    <name evidence="4" type="primary">SAT3_1</name>
    <name evidence="4" type="ORF">LSUE1_G000355</name>
</gene>
<dbReference type="InterPro" id="IPR002347">
    <property type="entry name" value="SDR_fam"/>
</dbReference>
<proteinExistence type="inferred from homology"/>
<dbReference type="InterPro" id="IPR036291">
    <property type="entry name" value="NAD(P)-bd_dom_sf"/>
</dbReference>
<dbReference type="PANTHER" id="PTHR43618:SF18">
    <property type="entry name" value="SHORT CHAIN DEHYDROGENASE_REDUCTASE FAMILY (AFU_ORTHOLOGUE AFUA_5G12480)"/>
    <property type="match status" value="1"/>
</dbReference>
<dbReference type="Gene3D" id="3.40.50.720">
    <property type="entry name" value="NAD(P)-binding Rossmann-like Domain"/>
    <property type="match status" value="1"/>
</dbReference>
<evidence type="ECO:0000256" key="3">
    <source>
        <dbReference type="ARBA" id="ARBA00023002"/>
    </source>
</evidence>
<reference evidence="4 5" key="1">
    <citation type="submission" date="2018-05" db="EMBL/GenBank/DDBJ databases">
        <title>Genome sequencing and assembly of the regulated plant pathogen Lachnellula willkommii and related sister species for the development of diagnostic species identification markers.</title>
        <authorList>
            <person name="Giroux E."/>
            <person name="Bilodeau G."/>
        </authorList>
    </citation>
    <scope>NUCLEOTIDE SEQUENCE [LARGE SCALE GENOMIC DNA]</scope>
    <source>
        <strain evidence="4 5">CBS 268.59</strain>
    </source>
</reference>
<evidence type="ECO:0000313" key="4">
    <source>
        <dbReference type="EMBL" id="TVY85228.1"/>
    </source>
</evidence>
<comment type="similarity">
    <text evidence="1">Belongs to the short-chain dehydrogenases/reductases (SDR) family.</text>
</comment>
<protein>
    <submittedName>
        <fullName evidence="4">Short-chain dehydrogenase/reductase SAT3</fullName>
    </submittedName>
</protein>
<sequence>MSPLDASTLFNVKGLVAVITGGGTVEIADGWNKGIGLMMAKALAENGAAKIYIIGRREEKLNEAAALFPDIIIPLPGDITSQTDLKAAADRVKSEVGYLNLLVTNAGKSGPMLESLKPRYTLADFVSLAWSSPMAEFNDVYGLNCTALYYTVIAFLELLDAGNKKKNYAGGKSQVIATASTASFLRNPRAGYAYLSSKTAVISLMKSFSTFCVPWGIRFNAIAAGLFPSESSEILFKPYIIDKTKNLFQEGVFSRAYQPAERAGSEEDMGGLMLYMASRAGAFLNGSIMLVDGGKLATMPATY</sequence>
<evidence type="ECO:0000313" key="5">
    <source>
        <dbReference type="Proteomes" id="UP000469558"/>
    </source>
</evidence>
<keyword evidence="5" id="KW-1185">Reference proteome</keyword>
<accession>A0A8T9CHX5</accession>
<dbReference type="GO" id="GO:0016491">
    <property type="term" value="F:oxidoreductase activity"/>
    <property type="evidence" value="ECO:0007669"/>
    <property type="project" value="UniProtKB-KW"/>
</dbReference>
<keyword evidence="2" id="KW-0521">NADP</keyword>
<dbReference type="EMBL" id="QGMK01000021">
    <property type="protein sequence ID" value="TVY85228.1"/>
    <property type="molecule type" value="Genomic_DNA"/>
</dbReference>
<dbReference type="InterPro" id="IPR052178">
    <property type="entry name" value="Sec_Metab_Biosynth_SDR"/>
</dbReference>
<evidence type="ECO:0000256" key="1">
    <source>
        <dbReference type="ARBA" id="ARBA00006484"/>
    </source>
</evidence>
<name>A0A8T9CHX5_9HELO</name>
<organism evidence="4 5">
    <name type="scientific">Lachnellula suecica</name>
    <dbReference type="NCBI Taxonomy" id="602035"/>
    <lineage>
        <taxon>Eukaryota</taxon>
        <taxon>Fungi</taxon>
        <taxon>Dikarya</taxon>
        <taxon>Ascomycota</taxon>
        <taxon>Pezizomycotina</taxon>
        <taxon>Leotiomycetes</taxon>
        <taxon>Helotiales</taxon>
        <taxon>Lachnaceae</taxon>
        <taxon>Lachnellula</taxon>
    </lineage>
</organism>
<evidence type="ECO:0000256" key="2">
    <source>
        <dbReference type="ARBA" id="ARBA00022857"/>
    </source>
</evidence>
<dbReference type="Proteomes" id="UP000469558">
    <property type="component" value="Unassembled WGS sequence"/>
</dbReference>